<comment type="similarity">
    <text evidence="1">Belongs to the AHA1 family.</text>
</comment>
<dbReference type="SUPFAM" id="SSF55961">
    <property type="entry name" value="Bet v1-like"/>
    <property type="match status" value="1"/>
</dbReference>
<comment type="caution">
    <text evidence="3">The sequence shown here is derived from an EMBL/GenBank/DDBJ whole genome shotgun (WGS) entry which is preliminary data.</text>
</comment>
<organism evidence="3 4">
    <name type="scientific">Planomicrobium stackebrandtii</name>
    <dbReference type="NCBI Taxonomy" id="253160"/>
    <lineage>
        <taxon>Bacteria</taxon>
        <taxon>Bacillati</taxon>
        <taxon>Bacillota</taxon>
        <taxon>Bacilli</taxon>
        <taxon>Bacillales</taxon>
        <taxon>Caryophanaceae</taxon>
        <taxon>Planomicrobium</taxon>
    </lineage>
</organism>
<feature type="domain" description="Activator of Hsp90 ATPase homologue 1/2-like C-terminal" evidence="2">
    <location>
        <begin position="22"/>
        <end position="159"/>
    </location>
</feature>
<dbReference type="EMBL" id="JAUSWB010000003">
    <property type="protein sequence ID" value="MDQ0428689.1"/>
    <property type="molecule type" value="Genomic_DNA"/>
</dbReference>
<gene>
    <name evidence="3" type="ORF">QOZ98_001515</name>
</gene>
<dbReference type="Pfam" id="PF08327">
    <property type="entry name" value="AHSA1"/>
    <property type="match status" value="1"/>
</dbReference>
<dbReference type="Gene3D" id="3.30.530.20">
    <property type="match status" value="1"/>
</dbReference>
<evidence type="ECO:0000259" key="2">
    <source>
        <dbReference type="Pfam" id="PF08327"/>
    </source>
</evidence>
<name>A0ABU0GTL0_9BACL</name>
<evidence type="ECO:0000256" key="1">
    <source>
        <dbReference type="ARBA" id="ARBA00006817"/>
    </source>
</evidence>
<dbReference type="RefSeq" id="WP_308786850.1">
    <property type="nucleotide sequence ID" value="NZ_JAUSWB010000003.1"/>
</dbReference>
<dbReference type="Proteomes" id="UP001241988">
    <property type="component" value="Unassembled WGS sequence"/>
</dbReference>
<reference evidence="3 4" key="1">
    <citation type="submission" date="2023-07" db="EMBL/GenBank/DDBJ databases">
        <title>Genomic Encyclopedia of Type Strains, Phase IV (KMG-IV): sequencing the most valuable type-strain genomes for metagenomic binning, comparative biology and taxonomic classification.</title>
        <authorList>
            <person name="Goeker M."/>
        </authorList>
    </citation>
    <scope>NUCLEOTIDE SEQUENCE [LARGE SCALE GENOMIC DNA]</scope>
    <source>
        <strain evidence="3 4">DSM 16419</strain>
    </source>
</reference>
<proteinExistence type="inferred from homology"/>
<sequence>MSANKVSSKVDGLELIMERSFDAPRDLVFSMFVEREHVARWWGPTGWDTTVYKMEVKPGGIWHYCMRSPEGQEAWGKSTYREIDPPNRLVYVDAFSDEQENEVADMPVMLITTDFVDDEASCKVISTTKFDSQEELQKVIDMQAVEGMTETYDRLEKYLTEVQQSK</sequence>
<accession>A0ABU0GTL0</accession>
<dbReference type="InterPro" id="IPR023393">
    <property type="entry name" value="START-like_dom_sf"/>
</dbReference>
<dbReference type="InterPro" id="IPR013538">
    <property type="entry name" value="ASHA1/2-like_C"/>
</dbReference>
<keyword evidence="4" id="KW-1185">Reference proteome</keyword>
<evidence type="ECO:0000313" key="4">
    <source>
        <dbReference type="Proteomes" id="UP001241988"/>
    </source>
</evidence>
<protein>
    <submittedName>
        <fullName evidence="3">Uncharacterized protein YndB with AHSA1/START domain</fullName>
    </submittedName>
</protein>
<evidence type="ECO:0000313" key="3">
    <source>
        <dbReference type="EMBL" id="MDQ0428689.1"/>
    </source>
</evidence>